<dbReference type="SMART" id="SM00554">
    <property type="entry name" value="FAS1"/>
    <property type="match status" value="1"/>
</dbReference>
<gene>
    <name evidence="20" type="ORF">GH714_043622</name>
</gene>
<feature type="region of interest" description="Disordered" evidence="16">
    <location>
        <begin position="657"/>
        <end position="689"/>
    </location>
</feature>
<dbReference type="PANTHER" id="PTHR31942:SF57">
    <property type="entry name" value="MLO-LIKE PROTEIN"/>
    <property type="match status" value="1"/>
</dbReference>
<reference evidence="20 21" key="1">
    <citation type="journal article" date="2020" name="Mol. Plant">
        <title>The Chromosome-Based Rubber Tree Genome Provides New Insights into Spurge Genome Evolution and Rubber Biosynthesis.</title>
        <authorList>
            <person name="Liu J."/>
            <person name="Shi C."/>
            <person name="Shi C.C."/>
            <person name="Li W."/>
            <person name="Zhang Q.J."/>
            <person name="Zhang Y."/>
            <person name="Li K."/>
            <person name="Lu H.F."/>
            <person name="Shi C."/>
            <person name="Zhu S.T."/>
            <person name="Xiao Z.Y."/>
            <person name="Nan H."/>
            <person name="Yue Y."/>
            <person name="Zhu X.G."/>
            <person name="Wu Y."/>
            <person name="Hong X.N."/>
            <person name="Fan G.Y."/>
            <person name="Tong Y."/>
            <person name="Zhang D."/>
            <person name="Mao C.L."/>
            <person name="Liu Y.L."/>
            <person name="Hao S.J."/>
            <person name="Liu W.Q."/>
            <person name="Lv M.Q."/>
            <person name="Zhang H.B."/>
            <person name="Liu Y."/>
            <person name="Hu-Tang G.R."/>
            <person name="Wang J.P."/>
            <person name="Wang J.H."/>
            <person name="Sun Y.H."/>
            <person name="Ni S.B."/>
            <person name="Chen W.B."/>
            <person name="Zhang X.C."/>
            <person name="Jiao Y.N."/>
            <person name="Eichler E.E."/>
            <person name="Li G.H."/>
            <person name="Liu X."/>
            <person name="Gao L.Z."/>
        </authorList>
    </citation>
    <scope>NUCLEOTIDE SEQUENCE [LARGE SCALE GENOMIC DNA]</scope>
    <source>
        <strain evidence="21">cv. GT1</strain>
        <tissue evidence="20">Leaf</tissue>
    </source>
</reference>
<evidence type="ECO:0000256" key="6">
    <source>
        <dbReference type="ARBA" id="ARBA00022622"/>
    </source>
</evidence>
<keyword evidence="12 17" id="KW-0472">Membrane</keyword>
<evidence type="ECO:0000256" key="16">
    <source>
        <dbReference type="SAM" id="MobiDB-lite"/>
    </source>
</evidence>
<feature type="signal peptide" evidence="18">
    <location>
        <begin position="1"/>
        <end position="18"/>
    </location>
</feature>
<name>A0A6A6K381_HEVBR</name>
<dbReference type="Gene3D" id="2.30.180.10">
    <property type="entry name" value="FAS1 domain"/>
    <property type="match status" value="1"/>
</dbReference>
<evidence type="ECO:0000256" key="17">
    <source>
        <dbReference type="SAM" id="Phobius"/>
    </source>
</evidence>
<dbReference type="PROSITE" id="PS50213">
    <property type="entry name" value="FAS1"/>
    <property type="match status" value="1"/>
</dbReference>
<feature type="transmembrane region" description="Helical" evidence="17">
    <location>
        <begin position="322"/>
        <end position="347"/>
    </location>
</feature>
<keyword evidence="8 18" id="KW-0732">Signal</keyword>
<comment type="subcellular location">
    <subcellularLocation>
        <location evidence="2">Cell membrane</location>
        <topology evidence="2">Lipid-anchor</topology>
        <topology evidence="2">GPI-anchor</topology>
    </subcellularLocation>
    <subcellularLocation>
        <location evidence="1">Membrane</location>
        <topology evidence="1">Multi-pass membrane protein</topology>
    </subcellularLocation>
</comment>
<comment type="similarity">
    <text evidence="4">Belongs to the fasciclin-like AGP family.</text>
</comment>
<keyword evidence="13" id="KW-0325">Glycoprotein</keyword>
<feature type="transmembrane region" description="Helical" evidence="17">
    <location>
        <begin position="203"/>
        <end position="221"/>
    </location>
</feature>
<dbReference type="InterPro" id="IPR004326">
    <property type="entry name" value="Mlo"/>
</dbReference>
<evidence type="ECO:0000256" key="1">
    <source>
        <dbReference type="ARBA" id="ARBA00004141"/>
    </source>
</evidence>
<keyword evidence="7 17" id="KW-0812">Transmembrane</keyword>
<dbReference type="InterPro" id="IPR000782">
    <property type="entry name" value="FAS1_domain"/>
</dbReference>
<dbReference type="EMBL" id="JAAGAX010000020">
    <property type="protein sequence ID" value="KAF2283270.1"/>
    <property type="molecule type" value="Genomic_DNA"/>
</dbReference>
<dbReference type="SUPFAM" id="SSF82153">
    <property type="entry name" value="FAS1 domain"/>
    <property type="match status" value="1"/>
</dbReference>
<evidence type="ECO:0000256" key="8">
    <source>
        <dbReference type="ARBA" id="ARBA00022729"/>
    </source>
</evidence>
<evidence type="ECO:0000256" key="2">
    <source>
        <dbReference type="ARBA" id="ARBA00004609"/>
    </source>
</evidence>
<evidence type="ECO:0000256" key="9">
    <source>
        <dbReference type="ARBA" id="ARBA00022821"/>
    </source>
</evidence>
<feature type="compositionally biased region" description="Low complexity" evidence="16">
    <location>
        <begin position="429"/>
        <end position="451"/>
    </location>
</feature>
<dbReference type="GO" id="GO:0009834">
    <property type="term" value="P:plant-type secondary cell wall biogenesis"/>
    <property type="evidence" value="ECO:0007669"/>
    <property type="project" value="UniProtKB-ARBA"/>
</dbReference>
<accession>A0A6A6K381</accession>
<sequence>MMTMGFISLLLTISEVPISKICVTESVANSFHPCKDPEPALLSATQIADLSSDTTGESFCQAKGMVSLISREGVMQLKLFISALVVHVFYCILTMSLGRAKMRRWKAWEEETQSFEYQIANDPRRFRLTHQTSFGRRHLKMWSDNPLLLWPVCFIRQFSGSASKADYFTLRDGFIRANVAEGSTFNFQKFLVRAFDDDFKQIVGIRLWIWMLCLLFIFFSAKEFYNYYWLPFIPLLIVLAVGTKLETIITKMCVESCKNNSVIRGTFPVKPSNEYFWFNKPKLLLYLLQFILIQNSFQLAFFTWAWYKYGPRSCFNQETEDVAIRITTGIGVQFLCGYVTLPIYALVTQMGSGMKRAVFTERATKGLKNWHWRARNRLHNNISTITRQPLNFQRSYGNDTSVTRQLAVMNSPNPETTENAAEHHNHTHNIAATTSSTSTREITTEEASTSRGTDDAPSHHKRTTMAATSVPICLTTLLLLLLLSLNTQAQTPSAPAPAPPGPVNLTGILDKNGQFTTFIRLLTSTQVANQVENQLNSSTEGMTVFAPTDNAFNNLKAGTINDLTIQQQVQLVLYHILPKFYTLNNLLLVSNPVRTQATGQDGGVFGLNFTGQGNQVNVSSGIVETQINNALRQDFPLAVYQVDKVLLPEELFGVKAPTAAPAPPTKTSSGGSTNSTVVASQPAPGNGSGGRNSNVALGFVLGLGLACMGVLS</sequence>
<dbReference type="GO" id="GO:0006952">
    <property type="term" value="P:defense response"/>
    <property type="evidence" value="ECO:0007669"/>
    <property type="project" value="UniProtKB-KW"/>
</dbReference>
<evidence type="ECO:0000256" key="13">
    <source>
        <dbReference type="ARBA" id="ARBA00023180"/>
    </source>
</evidence>
<comment type="caution">
    <text evidence="20">The sequence shown here is derived from an EMBL/GenBank/DDBJ whole genome shotgun (WGS) entry which is preliminary data.</text>
</comment>
<keyword evidence="6" id="KW-0336">GPI-anchor</keyword>
<dbReference type="FunFam" id="2.30.180.10:FF:000006">
    <property type="entry name" value="Fasciclin-like arabinogalactan protein 11"/>
    <property type="match status" value="1"/>
</dbReference>
<evidence type="ECO:0000259" key="19">
    <source>
        <dbReference type="PROSITE" id="PS50213"/>
    </source>
</evidence>
<evidence type="ECO:0000256" key="4">
    <source>
        <dbReference type="ARBA" id="ARBA00007843"/>
    </source>
</evidence>
<dbReference type="GO" id="GO:0098552">
    <property type="term" value="C:side of membrane"/>
    <property type="evidence" value="ECO:0007669"/>
    <property type="project" value="UniProtKB-KW"/>
</dbReference>
<evidence type="ECO:0000256" key="10">
    <source>
        <dbReference type="ARBA" id="ARBA00022974"/>
    </source>
</evidence>
<dbReference type="PANTHER" id="PTHR31942">
    <property type="entry name" value="MLO-LIKE PROTEIN 1"/>
    <property type="match status" value="1"/>
</dbReference>
<dbReference type="AlphaFoldDB" id="A0A6A6K381"/>
<evidence type="ECO:0000256" key="11">
    <source>
        <dbReference type="ARBA" id="ARBA00022989"/>
    </source>
</evidence>
<evidence type="ECO:0000256" key="15">
    <source>
        <dbReference type="ARBA" id="ARBA00024686"/>
    </source>
</evidence>
<evidence type="ECO:0000256" key="7">
    <source>
        <dbReference type="ARBA" id="ARBA00022692"/>
    </source>
</evidence>
<evidence type="ECO:0000256" key="18">
    <source>
        <dbReference type="SAM" id="SignalP"/>
    </source>
</evidence>
<feature type="domain" description="FAS1" evidence="19">
    <location>
        <begin position="502"/>
        <end position="646"/>
    </location>
</feature>
<feature type="transmembrane region" description="Helical" evidence="17">
    <location>
        <begin position="227"/>
        <end position="245"/>
    </location>
</feature>
<keyword evidence="10" id="KW-0654">Proteoglycan</keyword>
<feature type="transmembrane region" description="Helical" evidence="17">
    <location>
        <begin position="465"/>
        <end position="485"/>
    </location>
</feature>
<comment type="function">
    <text evidence="15">May be a cell surface adhesion protein.</text>
</comment>
<evidence type="ECO:0000256" key="5">
    <source>
        <dbReference type="ARBA" id="ARBA00022475"/>
    </source>
</evidence>
<feature type="non-terminal residue" evidence="20">
    <location>
        <position position="1"/>
    </location>
</feature>
<keyword evidence="14" id="KW-0568">Pathogenesis-related protein</keyword>
<dbReference type="Pfam" id="PF02469">
    <property type="entry name" value="Fasciclin"/>
    <property type="match status" value="1"/>
</dbReference>
<protein>
    <recommendedName>
        <fullName evidence="19">FAS1 domain-containing protein</fullName>
    </recommendedName>
</protein>
<comment type="similarity">
    <text evidence="3">Belongs to the MLO family.</text>
</comment>
<keyword evidence="11 17" id="KW-1133">Transmembrane helix</keyword>
<keyword evidence="6" id="KW-0449">Lipoprotein</keyword>
<evidence type="ECO:0000313" key="21">
    <source>
        <dbReference type="Proteomes" id="UP000467840"/>
    </source>
</evidence>
<dbReference type="Proteomes" id="UP000467840">
    <property type="component" value="Unassembled WGS sequence"/>
</dbReference>
<dbReference type="Pfam" id="PF03094">
    <property type="entry name" value="Mlo"/>
    <property type="match status" value="1"/>
</dbReference>
<feature type="transmembrane region" description="Helical" evidence="17">
    <location>
        <begin position="283"/>
        <end position="307"/>
    </location>
</feature>
<evidence type="ECO:0000256" key="3">
    <source>
        <dbReference type="ARBA" id="ARBA00006574"/>
    </source>
</evidence>
<dbReference type="InterPro" id="IPR036378">
    <property type="entry name" value="FAS1_dom_sf"/>
</dbReference>
<evidence type="ECO:0000256" key="14">
    <source>
        <dbReference type="ARBA" id="ARBA00023265"/>
    </source>
</evidence>
<dbReference type="GO" id="GO:0005886">
    <property type="term" value="C:plasma membrane"/>
    <property type="evidence" value="ECO:0007669"/>
    <property type="project" value="UniProtKB-SubCell"/>
</dbReference>
<proteinExistence type="inferred from homology"/>
<feature type="compositionally biased region" description="Low complexity" evidence="16">
    <location>
        <begin position="657"/>
        <end position="676"/>
    </location>
</feature>
<keyword evidence="5" id="KW-1003">Cell membrane</keyword>
<feature type="region of interest" description="Disordered" evidence="16">
    <location>
        <begin position="429"/>
        <end position="463"/>
    </location>
</feature>
<feature type="transmembrane region" description="Helical" evidence="17">
    <location>
        <begin position="79"/>
        <end position="98"/>
    </location>
</feature>
<keyword evidence="21" id="KW-1185">Reference proteome</keyword>
<evidence type="ECO:0000313" key="20">
    <source>
        <dbReference type="EMBL" id="KAF2283270.1"/>
    </source>
</evidence>
<feature type="chain" id="PRO_5025514995" description="FAS1 domain-containing protein" evidence="18">
    <location>
        <begin position="19"/>
        <end position="712"/>
    </location>
</feature>
<keyword evidence="9" id="KW-0611">Plant defense</keyword>
<organism evidence="20 21">
    <name type="scientific">Hevea brasiliensis</name>
    <name type="common">Para rubber tree</name>
    <name type="synonym">Siphonia brasiliensis</name>
    <dbReference type="NCBI Taxonomy" id="3981"/>
    <lineage>
        <taxon>Eukaryota</taxon>
        <taxon>Viridiplantae</taxon>
        <taxon>Streptophyta</taxon>
        <taxon>Embryophyta</taxon>
        <taxon>Tracheophyta</taxon>
        <taxon>Spermatophyta</taxon>
        <taxon>Magnoliopsida</taxon>
        <taxon>eudicotyledons</taxon>
        <taxon>Gunneridae</taxon>
        <taxon>Pentapetalae</taxon>
        <taxon>rosids</taxon>
        <taxon>fabids</taxon>
        <taxon>Malpighiales</taxon>
        <taxon>Euphorbiaceae</taxon>
        <taxon>Crotonoideae</taxon>
        <taxon>Micrandreae</taxon>
        <taxon>Hevea</taxon>
    </lineage>
</organism>
<evidence type="ECO:0000256" key="12">
    <source>
        <dbReference type="ARBA" id="ARBA00023136"/>
    </source>
</evidence>